<dbReference type="PANTHER" id="PTHR32194:SF2">
    <property type="entry name" value="PROTEASOME SUBUNIT BETA TYPE-1"/>
    <property type="match status" value="1"/>
</dbReference>
<dbReference type="InterPro" id="IPR029055">
    <property type="entry name" value="Ntn_hydrolases_N"/>
</dbReference>
<dbReference type="PROSITE" id="PS51476">
    <property type="entry name" value="PROTEASOME_BETA_2"/>
    <property type="match status" value="1"/>
</dbReference>
<dbReference type="Gene3D" id="3.60.20.10">
    <property type="entry name" value="Glutamine Phosphoribosylpyrophosphate, subunit 1, domain 1"/>
    <property type="match status" value="1"/>
</dbReference>
<comment type="similarity">
    <text evidence="5">Belongs to the peptidase T1B family.</text>
</comment>
<evidence type="ECO:0000256" key="1">
    <source>
        <dbReference type="ARBA" id="ARBA00022490"/>
    </source>
</evidence>
<dbReference type="OrthoDB" id="268428at2759"/>
<dbReference type="GO" id="GO:0005737">
    <property type="term" value="C:cytoplasm"/>
    <property type="evidence" value="ECO:0007669"/>
    <property type="project" value="UniProtKB-SubCell"/>
</dbReference>
<dbReference type="InterPro" id="IPR023333">
    <property type="entry name" value="Proteasome_suB-type"/>
</dbReference>
<comment type="subunit">
    <text evidence="5">Component of the proteasome complex.</text>
</comment>
<evidence type="ECO:0000256" key="4">
    <source>
        <dbReference type="ARBA" id="ARBA00026071"/>
    </source>
</evidence>
<comment type="subcellular location">
    <subcellularLocation>
        <location evidence="5">Cytoplasm</location>
    </subcellularLocation>
    <subcellularLocation>
        <location evidence="5">Nucleus</location>
    </subcellularLocation>
</comment>
<comment type="caution">
    <text evidence="6">The sequence shown here is derived from an EMBL/GenBank/DDBJ whole genome shotgun (WGS) entry which is preliminary data.</text>
</comment>
<sequence length="204" mass="22936">MDIQLGLAGKDFVILLADNQITNSILTIKHDEDKIYKLSEHVVMSVSGEPGDSSNFSEYILGNTVLYNIRNQHELSVDSCAKFTRKELANALRSRSPYQVNYLIGGYNTISQKPALYRIDYLASIAKVEFAAHGYASYFCYSIFDRMKKPDLTQDEALDILAACVNELTRRLVINHSSYTLKLVDSNGVRVINGEELLKRTSAK</sequence>
<name>A0A2T9XY95_9FUNG</name>
<keyword evidence="2 5" id="KW-0647">Proteasome</keyword>
<protein>
    <recommendedName>
        <fullName evidence="5">Proteasome subunit beta</fullName>
    </recommendedName>
</protein>
<gene>
    <name evidence="7" type="ORF">BB559_005535</name>
    <name evidence="6" type="ORF">BB559_007225</name>
</gene>
<dbReference type="EMBL" id="MBFT01000615">
    <property type="protein sequence ID" value="PVU88538.1"/>
    <property type="molecule type" value="Genomic_DNA"/>
</dbReference>
<dbReference type="GO" id="GO:0005634">
    <property type="term" value="C:nucleus"/>
    <property type="evidence" value="ECO:0007669"/>
    <property type="project" value="UniProtKB-SubCell"/>
</dbReference>
<evidence type="ECO:0000313" key="7">
    <source>
        <dbReference type="EMBL" id="PVU88538.1"/>
    </source>
</evidence>
<proteinExistence type="inferred from homology"/>
<dbReference type="GO" id="GO:0010498">
    <property type="term" value="P:proteasomal protein catabolic process"/>
    <property type="evidence" value="ECO:0007669"/>
    <property type="project" value="InterPro"/>
</dbReference>
<evidence type="ECO:0000256" key="5">
    <source>
        <dbReference type="RuleBase" id="RU004203"/>
    </source>
</evidence>
<evidence type="ECO:0000313" key="6">
    <source>
        <dbReference type="EMBL" id="PVU85069.1"/>
    </source>
</evidence>
<dbReference type="PANTHER" id="PTHR32194">
    <property type="entry name" value="METALLOPROTEASE TLDD"/>
    <property type="match status" value="1"/>
</dbReference>
<dbReference type="InterPro" id="IPR001353">
    <property type="entry name" value="Proteasome_sua/b"/>
</dbReference>
<evidence type="ECO:0000313" key="8">
    <source>
        <dbReference type="Proteomes" id="UP000245699"/>
    </source>
</evidence>
<reference evidence="6 8" key="1">
    <citation type="journal article" date="2018" name="MBio">
        <title>Comparative Genomics Reveals the Core Gene Toolbox for the Fungus-Insect Symbiosis.</title>
        <authorList>
            <person name="Wang Y."/>
            <person name="Stata M."/>
            <person name="Wang W."/>
            <person name="Stajich J.E."/>
            <person name="White M.M."/>
            <person name="Moncalvo J.M."/>
        </authorList>
    </citation>
    <scope>NUCLEOTIDE SEQUENCE [LARGE SCALE GENOMIC DNA]</scope>
    <source>
        <strain evidence="6 8">AUS-77-4</strain>
    </source>
</reference>
<accession>A0A2T9XY95</accession>
<keyword evidence="8" id="KW-1185">Reference proteome</keyword>
<dbReference type="Proteomes" id="UP000245699">
    <property type="component" value="Unassembled WGS sequence"/>
</dbReference>
<dbReference type="GO" id="GO:0005839">
    <property type="term" value="C:proteasome core complex"/>
    <property type="evidence" value="ECO:0007669"/>
    <property type="project" value="InterPro"/>
</dbReference>
<keyword evidence="3 5" id="KW-0539">Nucleus</keyword>
<evidence type="ECO:0000256" key="2">
    <source>
        <dbReference type="ARBA" id="ARBA00022942"/>
    </source>
</evidence>
<comment type="function">
    <text evidence="5">Component of the proteasome, a multicatalytic proteinase complex which is characterized by its ability to cleave peptides with Arg, Phe, Tyr, Leu, and Glu adjacent to the leaving group at neutral or slightly basic pH. The proteasome has an ATP-dependent proteolytic activity.</text>
</comment>
<dbReference type="Pfam" id="PF00227">
    <property type="entry name" value="Proteasome"/>
    <property type="match status" value="1"/>
</dbReference>
<dbReference type="STRING" id="61424.A0A2T9XY95"/>
<evidence type="ECO:0000256" key="3">
    <source>
        <dbReference type="ARBA" id="ARBA00023242"/>
    </source>
</evidence>
<dbReference type="CDD" id="cd03758">
    <property type="entry name" value="proteasome_beta_type_2"/>
    <property type="match status" value="1"/>
</dbReference>
<dbReference type="EMBL" id="MBFT01001163">
    <property type="protein sequence ID" value="PVU85069.1"/>
    <property type="molecule type" value="Genomic_DNA"/>
</dbReference>
<organism evidence="6 8">
    <name type="scientific">Furculomyces boomerangus</name>
    <dbReference type="NCBI Taxonomy" id="61424"/>
    <lineage>
        <taxon>Eukaryota</taxon>
        <taxon>Fungi</taxon>
        <taxon>Fungi incertae sedis</taxon>
        <taxon>Zoopagomycota</taxon>
        <taxon>Kickxellomycotina</taxon>
        <taxon>Harpellomycetes</taxon>
        <taxon>Harpellales</taxon>
        <taxon>Harpellaceae</taxon>
        <taxon>Furculomyces</taxon>
    </lineage>
</organism>
<dbReference type="InterPro" id="IPR035206">
    <property type="entry name" value="Proteasome_beta2"/>
</dbReference>
<dbReference type="AlphaFoldDB" id="A0A2T9XY95"/>
<keyword evidence="1 5" id="KW-0963">Cytoplasm</keyword>
<dbReference type="SUPFAM" id="SSF56235">
    <property type="entry name" value="N-terminal nucleophile aminohydrolases (Ntn hydrolases)"/>
    <property type="match status" value="1"/>
</dbReference>
<comment type="subunit">
    <text evidence="4">The 26S proteasome consists of a 20S proteasome core and two 19S regulatory subunits. The 20S proteasome core is composed of 28 subunits that are arranged in four stacked rings, resulting in a barrel-shaped structure. The two end rings are each formed by seven alpha subunits, and the two central rings are each formed by seven beta subunits. The catalytic chamber with the active sites is on the inside of the barrel.</text>
</comment>
<dbReference type="FunFam" id="3.60.20.10:FF:000008">
    <property type="entry name" value="Proteasome subunit beta type-4"/>
    <property type="match status" value="1"/>
</dbReference>